<keyword evidence="3" id="KW-0812">Transmembrane</keyword>
<evidence type="ECO:0000259" key="15">
    <source>
        <dbReference type="Pfam" id="PF20805"/>
    </source>
</evidence>
<feature type="region of interest" description="Disordered" evidence="14">
    <location>
        <begin position="942"/>
        <end position="964"/>
    </location>
</feature>
<evidence type="ECO:0000256" key="2">
    <source>
        <dbReference type="ARBA" id="ARBA00008054"/>
    </source>
</evidence>
<feature type="repeat" description="FG-GAP" evidence="12">
    <location>
        <begin position="366"/>
        <end position="432"/>
    </location>
</feature>
<dbReference type="OrthoDB" id="5573735at2759"/>
<dbReference type="Pfam" id="PF20805">
    <property type="entry name" value="Integrin_A_Ig_2"/>
    <property type="match status" value="1"/>
</dbReference>
<dbReference type="InterPro" id="IPR032695">
    <property type="entry name" value="Integrin_dom_sf"/>
</dbReference>
<keyword evidence="10 13" id="KW-0675">Receptor</keyword>
<accession>A0A8J4SR72</accession>
<evidence type="ECO:0000256" key="10">
    <source>
        <dbReference type="ARBA" id="ARBA00023170"/>
    </source>
</evidence>
<dbReference type="GO" id="GO:0009897">
    <property type="term" value="C:external side of plasma membrane"/>
    <property type="evidence" value="ECO:0007669"/>
    <property type="project" value="TreeGrafter"/>
</dbReference>
<evidence type="ECO:0000256" key="11">
    <source>
        <dbReference type="ARBA" id="ARBA00023180"/>
    </source>
</evidence>
<proteinExistence type="inferred from homology"/>
<keyword evidence="9" id="KW-0472">Membrane</keyword>
<comment type="similarity">
    <text evidence="2 13">Belongs to the integrin alpha chain family.</text>
</comment>
<keyword evidence="4" id="KW-0732">Signal</keyword>
<dbReference type="InterPro" id="IPR000413">
    <property type="entry name" value="Integrin_alpha"/>
</dbReference>
<dbReference type="InterPro" id="IPR048286">
    <property type="entry name" value="Integrin_alpha_Ig-like_3"/>
</dbReference>
<dbReference type="GO" id="GO:0008305">
    <property type="term" value="C:integrin complex"/>
    <property type="evidence" value="ECO:0007669"/>
    <property type="project" value="InterPro"/>
</dbReference>
<dbReference type="GO" id="GO:0033627">
    <property type="term" value="P:cell adhesion mediated by integrin"/>
    <property type="evidence" value="ECO:0007669"/>
    <property type="project" value="TreeGrafter"/>
</dbReference>
<evidence type="ECO:0000313" key="17">
    <source>
        <dbReference type="EMBL" id="KAF5403020.1"/>
    </source>
</evidence>
<reference evidence="17" key="1">
    <citation type="submission" date="2019-05" db="EMBL/GenBank/DDBJ databases">
        <title>Annotation for the trematode Paragonimus heterotremus.</title>
        <authorList>
            <person name="Choi Y.-J."/>
        </authorList>
    </citation>
    <scope>NUCLEOTIDE SEQUENCE</scope>
    <source>
        <strain evidence="17">LC</strain>
    </source>
</reference>
<dbReference type="GO" id="GO:0005178">
    <property type="term" value="F:integrin binding"/>
    <property type="evidence" value="ECO:0007669"/>
    <property type="project" value="TreeGrafter"/>
</dbReference>
<dbReference type="GO" id="GO:0007160">
    <property type="term" value="P:cell-matrix adhesion"/>
    <property type="evidence" value="ECO:0007669"/>
    <property type="project" value="TreeGrafter"/>
</dbReference>
<dbReference type="Gene3D" id="2.60.40.1510">
    <property type="entry name" value="ntegrin, alpha v. Chain A, domain 3"/>
    <property type="match status" value="1"/>
</dbReference>
<dbReference type="SMART" id="SM00191">
    <property type="entry name" value="Int_alpha"/>
    <property type="match status" value="5"/>
</dbReference>
<evidence type="ECO:0000256" key="3">
    <source>
        <dbReference type="ARBA" id="ARBA00022692"/>
    </source>
</evidence>
<dbReference type="PROSITE" id="PS51470">
    <property type="entry name" value="FG_GAP"/>
    <property type="match status" value="2"/>
</dbReference>
<evidence type="ECO:0000256" key="12">
    <source>
        <dbReference type="PROSITE-ProRule" id="PRU00803"/>
    </source>
</evidence>
<gene>
    <name evidence="17" type="ORF">PHET_03775</name>
</gene>
<evidence type="ECO:0000256" key="8">
    <source>
        <dbReference type="ARBA" id="ARBA00023037"/>
    </source>
</evidence>
<dbReference type="Pfam" id="PF01839">
    <property type="entry name" value="FG-GAP"/>
    <property type="match status" value="1"/>
</dbReference>
<keyword evidence="8 13" id="KW-0401">Integrin</keyword>
<feature type="domain" description="Integrin alpha second immunoglobulin-like" evidence="15">
    <location>
        <begin position="822"/>
        <end position="917"/>
    </location>
</feature>
<dbReference type="InterPro" id="IPR013517">
    <property type="entry name" value="FG-GAP"/>
</dbReference>
<evidence type="ECO:0000313" key="18">
    <source>
        <dbReference type="Proteomes" id="UP000748531"/>
    </source>
</evidence>
<evidence type="ECO:0000256" key="6">
    <source>
        <dbReference type="ARBA" id="ARBA00022889"/>
    </source>
</evidence>
<dbReference type="EMBL" id="LUCH01001465">
    <property type="protein sequence ID" value="KAF5403020.1"/>
    <property type="molecule type" value="Genomic_DNA"/>
</dbReference>
<evidence type="ECO:0000256" key="13">
    <source>
        <dbReference type="RuleBase" id="RU003762"/>
    </source>
</evidence>
<keyword evidence="18" id="KW-1185">Reference proteome</keyword>
<evidence type="ECO:0000256" key="1">
    <source>
        <dbReference type="ARBA" id="ARBA00004479"/>
    </source>
</evidence>
<dbReference type="InterPro" id="IPR048285">
    <property type="entry name" value="Integrin_alpha_Ig-like_2"/>
</dbReference>
<dbReference type="InterPro" id="IPR013519">
    <property type="entry name" value="Int_alpha_beta-p"/>
</dbReference>
<sequence>MWSTSCLRVVIQTDYSVVDKMQTKAGIIWTLALWNYLAHLLAFVQTTNYQQPAPEDMLYPTDAVQRYVHTEPGSYFGYSVACYVGQSQSFCLVGSPRAKSDALGDQSGPTSSHSNPHTGLVYRIDLDPNLPYCSVVPIATTDEMRQEAGTPYPGFSSWLGGTVAAASNSLDGIQLGCDPRYIYAPEPINRTASGDLGPSQPRTYLGTGQCALYTGASLQYTSVDACYSQEEGACLAGFSADVEPGNQLGEALVALGMPGSYLTEGNVFLGHYRGRELINAMRLKSSPQDLKHMGFNLGYAVSLVKLVRDTDSRTSHKFQDDASGKTNNFRGTSENWGLLASSSMWIDNEYRGIVMLIDQTMELGGITYLKDQWGHIGSFFGYSLATADLDGNGMLDIIVGAPYFTGQKGEEKPTDQNVQVLLKSTKSNRVRDTLTESIPLHTDSQLTGEQPSLDVKWGRLAPDVGRVYVFYGYPSSSVTNSHLLNRDQIRPDYLSRPPIVLSGLKMIGGRFGHSLVNLGDVDGDGTEDLAISCPYCSDADRGHDKGAVLIYLGREDAVLEDSPFQIIWPGDIPRVSPITNCGDFGSESFTVRPFKSFGWSLSAGTDLDGNHAPDLVIGDFDSDQIVLMRARNTLWFDSPEWDLPMTRTLPWSGPDETPCGSECRFHVRLSVAVHGNRALLQQHHHRQLPHAQSFKLHVIIDLDASMENLVFKRLSGRELTNSSHPGLPVNGIMHTVVPVTLTPNELGNIGRLTLLSLALEPQSARVRSFLWKPILINASLLPVSDTMPHLSGSKSVASWMLHPFLGKRYFLSRPLQFANPACGPDNICRADLRVRMMDISDGPTDNLVVYFRERITQRNLTVGIGNLGENAYAAQLRMTIPHHFSFTLPGDLSCQSRLLPTIQATQILCDLGDPLGHTGSDLRPFVFHLNTAGAFRELDVPLHDQPESTGSGNSSDPQMTDRVQQSVVSKRFERELFGLHTQAGQKSVHRDSVIITAEVISGNEDEDLRDNVASITYNLQLTSKIELSSSSLDRTTIDSRNFTVQLYEMQRVHPETLGPEIKHIYLISNNGPSPIEDLWVNISMPMQTEDGEHLVYFLDRVRHQVEDGAQPLMVNKAPEVSIDECEYRNVTTQRLNIKTD</sequence>
<dbReference type="PRINTS" id="PR01185">
    <property type="entry name" value="INTEGRINA"/>
</dbReference>
<dbReference type="GO" id="GO:0007229">
    <property type="term" value="P:integrin-mediated signaling pathway"/>
    <property type="evidence" value="ECO:0007669"/>
    <property type="project" value="UniProtKB-KW"/>
</dbReference>
<evidence type="ECO:0000256" key="9">
    <source>
        <dbReference type="ARBA" id="ARBA00023136"/>
    </source>
</evidence>
<evidence type="ECO:0000256" key="5">
    <source>
        <dbReference type="ARBA" id="ARBA00022737"/>
    </source>
</evidence>
<dbReference type="AlphaFoldDB" id="A0A8J4SR72"/>
<evidence type="ECO:0000256" key="14">
    <source>
        <dbReference type="SAM" id="MobiDB-lite"/>
    </source>
</evidence>
<name>A0A8J4SR72_9TREM</name>
<protein>
    <submittedName>
        <fullName evidence="17">Integrin alpha-5</fullName>
    </submittedName>
</protein>
<dbReference type="Gene3D" id="2.60.40.1530">
    <property type="entry name" value="ntegrin, alpha v. Chain A, domain 4"/>
    <property type="match status" value="1"/>
</dbReference>
<dbReference type="GO" id="GO:0098609">
    <property type="term" value="P:cell-cell adhesion"/>
    <property type="evidence" value="ECO:0007669"/>
    <property type="project" value="TreeGrafter"/>
</dbReference>
<comment type="caution">
    <text evidence="17">The sequence shown here is derived from an EMBL/GenBank/DDBJ whole genome shotgun (WGS) entry which is preliminary data.</text>
</comment>
<dbReference type="SUPFAM" id="SSF69318">
    <property type="entry name" value="Integrin alpha N-terminal domain"/>
    <property type="match status" value="1"/>
</dbReference>
<organism evidence="17 18">
    <name type="scientific">Paragonimus heterotremus</name>
    <dbReference type="NCBI Taxonomy" id="100268"/>
    <lineage>
        <taxon>Eukaryota</taxon>
        <taxon>Metazoa</taxon>
        <taxon>Spiralia</taxon>
        <taxon>Lophotrochozoa</taxon>
        <taxon>Platyhelminthes</taxon>
        <taxon>Trematoda</taxon>
        <taxon>Digenea</taxon>
        <taxon>Plagiorchiida</taxon>
        <taxon>Troglotremata</taxon>
        <taxon>Troglotrematidae</taxon>
        <taxon>Paragonimus</taxon>
    </lineage>
</organism>
<comment type="subcellular location">
    <subcellularLocation>
        <location evidence="1 13">Membrane</location>
        <topology evidence="1 13">Single-pass type I membrane protein</topology>
    </subcellularLocation>
</comment>
<feature type="compositionally biased region" description="Polar residues" evidence="14">
    <location>
        <begin position="947"/>
        <end position="964"/>
    </location>
</feature>
<dbReference type="Proteomes" id="UP000748531">
    <property type="component" value="Unassembled WGS sequence"/>
</dbReference>
<evidence type="ECO:0000256" key="4">
    <source>
        <dbReference type="ARBA" id="ARBA00022729"/>
    </source>
</evidence>
<keyword evidence="7" id="KW-1133">Transmembrane helix</keyword>
<dbReference type="PANTHER" id="PTHR23220">
    <property type="entry name" value="INTEGRIN ALPHA"/>
    <property type="match status" value="1"/>
</dbReference>
<dbReference type="PANTHER" id="PTHR23220:SF122">
    <property type="entry name" value="INTEGRIN ALPHA-PS1"/>
    <property type="match status" value="1"/>
</dbReference>
<dbReference type="SUPFAM" id="SSF69179">
    <property type="entry name" value="Integrin domains"/>
    <property type="match status" value="2"/>
</dbReference>
<feature type="domain" description="Integrin alpha third immunoglobulin-like" evidence="16">
    <location>
        <begin position="1055"/>
        <end position="1105"/>
    </location>
</feature>
<keyword evidence="5" id="KW-0677">Repeat</keyword>
<dbReference type="Gene3D" id="2.130.10.130">
    <property type="entry name" value="Integrin alpha, N-terminal"/>
    <property type="match status" value="1"/>
</dbReference>
<evidence type="ECO:0000256" key="7">
    <source>
        <dbReference type="ARBA" id="ARBA00022989"/>
    </source>
</evidence>
<evidence type="ECO:0000259" key="16">
    <source>
        <dbReference type="Pfam" id="PF20806"/>
    </source>
</evidence>
<keyword evidence="11" id="KW-0325">Glycoprotein</keyword>
<dbReference type="Pfam" id="PF20806">
    <property type="entry name" value="Integrin_A_Ig_3"/>
    <property type="match status" value="1"/>
</dbReference>
<keyword evidence="6 13" id="KW-0130">Cell adhesion</keyword>
<dbReference type="InterPro" id="IPR028994">
    <property type="entry name" value="Integrin_alpha_N"/>
</dbReference>
<feature type="repeat" description="FG-GAP" evidence="12">
    <location>
        <begin position="498"/>
        <end position="560"/>
    </location>
</feature>